<reference evidence="1" key="1">
    <citation type="journal article" date="2020" name="Nature">
        <title>Giant virus diversity and host interactions through global metagenomics.</title>
        <authorList>
            <person name="Schulz F."/>
            <person name="Roux S."/>
            <person name="Paez-Espino D."/>
            <person name="Jungbluth S."/>
            <person name="Walsh D.A."/>
            <person name="Denef V.J."/>
            <person name="McMahon K.D."/>
            <person name="Konstantinidis K.T."/>
            <person name="Eloe-Fadrosh E.A."/>
            <person name="Kyrpides N.C."/>
            <person name="Woyke T."/>
        </authorList>
    </citation>
    <scope>NUCLEOTIDE SEQUENCE</scope>
    <source>
        <strain evidence="1">GVMAG-M-3300021120-1</strain>
    </source>
</reference>
<name>A0A6C0CGY2_9ZZZZ</name>
<sequence>MTDMRNNGDAKLMVCEAAATVALTRKGKLTNLPTIKPEHDFSPLTMQENLKAPSSNYGRHLAKQEDPLDIYVAVNELVYCLRAESRDFMRSLYWIAWMLKFASVYKKTNKQPLVCSYRPNSFIDQSYGRDVIWLIWEIVVDASRTSPQAGVLLPYIDSLFKLHCLRWNPSVLKNRLCFLICACQFICESNTLDVSYPVPQNSGIVKGITNNIPQWLRSIIETQRTFSS</sequence>
<protein>
    <submittedName>
        <fullName evidence="1">Uncharacterized protein</fullName>
    </submittedName>
</protein>
<proteinExistence type="predicted"/>
<dbReference type="EMBL" id="MN739416">
    <property type="protein sequence ID" value="QHT03701.1"/>
    <property type="molecule type" value="Genomic_DNA"/>
</dbReference>
<organism evidence="1">
    <name type="scientific">viral metagenome</name>
    <dbReference type="NCBI Taxonomy" id="1070528"/>
    <lineage>
        <taxon>unclassified sequences</taxon>
        <taxon>metagenomes</taxon>
        <taxon>organismal metagenomes</taxon>
    </lineage>
</organism>
<evidence type="ECO:0000313" key="1">
    <source>
        <dbReference type="EMBL" id="QHT03701.1"/>
    </source>
</evidence>
<dbReference type="AlphaFoldDB" id="A0A6C0CGY2"/>
<accession>A0A6C0CGY2</accession>